<evidence type="ECO:0000313" key="4">
    <source>
        <dbReference type="Proteomes" id="UP000094578"/>
    </source>
</evidence>
<proteinExistence type="predicted"/>
<dbReference type="PIRSF" id="PIRSF031578">
    <property type="entry name" value="Uncharacterised_Vanz_RDD-cont"/>
    <property type="match status" value="1"/>
</dbReference>
<feature type="transmembrane region" description="Helical" evidence="1">
    <location>
        <begin position="111"/>
        <end position="133"/>
    </location>
</feature>
<evidence type="ECO:0000256" key="1">
    <source>
        <dbReference type="SAM" id="Phobius"/>
    </source>
</evidence>
<accession>A0A1E3KYH1</accession>
<keyword evidence="4" id="KW-1185">Reference proteome</keyword>
<evidence type="ECO:0000259" key="2">
    <source>
        <dbReference type="Pfam" id="PF04892"/>
    </source>
</evidence>
<organism evidence="3 4">
    <name type="scientific">Paenibacillus nuruki</name>
    <dbReference type="NCBI Taxonomy" id="1886670"/>
    <lineage>
        <taxon>Bacteria</taxon>
        <taxon>Bacillati</taxon>
        <taxon>Bacillota</taxon>
        <taxon>Bacilli</taxon>
        <taxon>Bacillales</taxon>
        <taxon>Paenibacillaceae</taxon>
        <taxon>Paenibacillus</taxon>
    </lineage>
</organism>
<dbReference type="PATRIC" id="fig|1886670.3.peg.4714"/>
<sequence>MYQSYLFPIAYAFIAFPFVAALFTLPFLIVQYRKYGYIHKVRAITLYLLLLYLMNAFFLVILPLPSSRHNPALANGDLQLLPLQFVYDFLKETSVSFRHPSTYWHMFVERAFLQVVFNILLTVPFGMFLRYYFRVRWLSGLILSFMLSLWFETTQLTGIYGIYDHAYRIFDIDDLLCNTLGGILGFLIAEWIAKRLPRIEHLDRHIDRASKRVSYTRRAVAFMIDLVIWYLLMILLTLNDIPIPFWISSGIYYILIPYWTHGITVGKWIVRIYVTSTHPDHSRVSLLALTIRYGLLYWVFLGLNNILSDLIVLPDIHTVWRALCSLLLFVIDISFLMHILTRLFQKGSVLCYEKLSHTKHHIQWPELELSTSNEADQKVDV</sequence>
<dbReference type="PANTHER" id="PTHR36834">
    <property type="entry name" value="MEMBRANE PROTEIN-RELATED"/>
    <property type="match status" value="1"/>
</dbReference>
<dbReference type="InterPro" id="IPR053150">
    <property type="entry name" value="Teicoplanin_resist-assoc"/>
</dbReference>
<feature type="transmembrane region" description="Helical" evidence="1">
    <location>
        <begin position="250"/>
        <end position="274"/>
    </location>
</feature>
<keyword evidence="1" id="KW-0812">Transmembrane</keyword>
<feature type="transmembrane region" description="Helical" evidence="1">
    <location>
        <begin position="44"/>
        <end position="64"/>
    </location>
</feature>
<feature type="transmembrane region" description="Helical" evidence="1">
    <location>
        <begin position="319"/>
        <end position="340"/>
    </location>
</feature>
<keyword evidence="1" id="KW-1133">Transmembrane helix</keyword>
<dbReference type="EMBL" id="MDER01000107">
    <property type="protein sequence ID" value="ODP25965.1"/>
    <property type="molecule type" value="Genomic_DNA"/>
</dbReference>
<dbReference type="InterPro" id="IPR021192">
    <property type="entry name" value="UCP031578_Vanz/RDD"/>
</dbReference>
<dbReference type="STRING" id="1886670.PTI45_04696"/>
<name>A0A1E3KYH1_9BACL</name>
<evidence type="ECO:0000313" key="3">
    <source>
        <dbReference type="EMBL" id="ODP25965.1"/>
    </source>
</evidence>
<feature type="transmembrane region" description="Helical" evidence="1">
    <location>
        <begin position="219"/>
        <end position="238"/>
    </location>
</feature>
<dbReference type="PANTHER" id="PTHR36834:SF1">
    <property type="entry name" value="INTEGRAL MEMBRANE PROTEIN"/>
    <property type="match status" value="1"/>
</dbReference>
<dbReference type="Pfam" id="PF04892">
    <property type="entry name" value="VanZ"/>
    <property type="match status" value="1"/>
</dbReference>
<feature type="transmembrane region" description="Helical" evidence="1">
    <location>
        <begin position="6"/>
        <end position="32"/>
    </location>
</feature>
<dbReference type="AlphaFoldDB" id="A0A1E3KYH1"/>
<keyword evidence="1" id="KW-0472">Membrane</keyword>
<comment type="caution">
    <text evidence="3">The sequence shown here is derived from an EMBL/GenBank/DDBJ whole genome shotgun (WGS) entry which is preliminary data.</text>
</comment>
<feature type="transmembrane region" description="Helical" evidence="1">
    <location>
        <begin position="140"/>
        <end position="163"/>
    </location>
</feature>
<dbReference type="RefSeq" id="WP_069329994.1">
    <property type="nucleotide sequence ID" value="NZ_MDER01000107.1"/>
</dbReference>
<feature type="transmembrane region" description="Helical" evidence="1">
    <location>
        <begin position="175"/>
        <end position="193"/>
    </location>
</feature>
<feature type="domain" description="VanZ-like" evidence="2">
    <location>
        <begin position="50"/>
        <end position="191"/>
    </location>
</feature>
<feature type="transmembrane region" description="Helical" evidence="1">
    <location>
        <begin position="286"/>
        <end position="307"/>
    </location>
</feature>
<protein>
    <recommendedName>
        <fullName evidence="2">VanZ-like domain-containing protein</fullName>
    </recommendedName>
</protein>
<reference evidence="3 4" key="1">
    <citation type="submission" date="2016-08" db="EMBL/GenBank/DDBJ databases">
        <title>Genome sequencing of Paenibacillus sp. TI45-13ar, isolated from Korean traditional nuruk.</title>
        <authorList>
            <person name="Kim S.-J."/>
        </authorList>
    </citation>
    <scope>NUCLEOTIDE SEQUENCE [LARGE SCALE GENOMIC DNA]</scope>
    <source>
        <strain evidence="3 4">TI45-13ar</strain>
    </source>
</reference>
<gene>
    <name evidence="3" type="ORF">PTI45_04696</name>
</gene>
<dbReference type="Proteomes" id="UP000094578">
    <property type="component" value="Unassembled WGS sequence"/>
</dbReference>
<dbReference type="InterPro" id="IPR006976">
    <property type="entry name" value="VanZ-like"/>
</dbReference>